<feature type="compositionally biased region" description="Pro residues" evidence="5">
    <location>
        <begin position="492"/>
        <end position="504"/>
    </location>
</feature>
<dbReference type="InterPro" id="IPR013083">
    <property type="entry name" value="Znf_RING/FYVE/PHD"/>
</dbReference>
<feature type="region of interest" description="Disordered" evidence="5">
    <location>
        <begin position="347"/>
        <end position="740"/>
    </location>
</feature>
<keyword evidence="2 4" id="KW-0863">Zinc-finger</keyword>
<feature type="compositionally biased region" description="Acidic residues" evidence="5">
    <location>
        <begin position="417"/>
        <end position="427"/>
    </location>
</feature>
<dbReference type="Proteomes" id="UP001190700">
    <property type="component" value="Unassembled WGS sequence"/>
</dbReference>
<feature type="domain" description="SP-RING-type" evidence="6">
    <location>
        <begin position="263"/>
        <end position="344"/>
    </location>
</feature>
<keyword evidence="1" id="KW-0479">Metal-binding</keyword>
<evidence type="ECO:0000256" key="5">
    <source>
        <dbReference type="SAM" id="MobiDB-lite"/>
    </source>
</evidence>
<dbReference type="InterPro" id="IPR011011">
    <property type="entry name" value="Znf_FYVE_PHD"/>
</dbReference>
<evidence type="ECO:0000256" key="2">
    <source>
        <dbReference type="ARBA" id="ARBA00022771"/>
    </source>
</evidence>
<dbReference type="PANTHER" id="PTHR10782:SF4">
    <property type="entry name" value="TONALLI, ISOFORM E"/>
    <property type="match status" value="1"/>
</dbReference>
<organism evidence="7 8">
    <name type="scientific">Cymbomonas tetramitiformis</name>
    <dbReference type="NCBI Taxonomy" id="36881"/>
    <lineage>
        <taxon>Eukaryota</taxon>
        <taxon>Viridiplantae</taxon>
        <taxon>Chlorophyta</taxon>
        <taxon>Pyramimonadophyceae</taxon>
        <taxon>Pyramimonadales</taxon>
        <taxon>Pyramimonadaceae</taxon>
        <taxon>Cymbomonas</taxon>
    </lineage>
</organism>
<feature type="compositionally biased region" description="Low complexity" evidence="5">
    <location>
        <begin position="538"/>
        <end position="553"/>
    </location>
</feature>
<accession>A0AAE0LD05</accession>
<dbReference type="Pfam" id="PF02891">
    <property type="entry name" value="zf-MIZ"/>
    <property type="match status" value="1"/>
</dbReference>
<dbReference type="PROSITE" id="PS51044">
    <property type="entry name" value="ZF_SP_RING"/>
    <property type="match status" value="1"/>
</dbReference>
<dbReference type="GO" id="GO:0061665">
    <property type="term" value="F:SUMO ligase activity"/>
    <property type="evidence" value="ECO:0007669"/>
    <property type="project" value="TreeGrafter"/>
</dbReference>
<dbReference type="PANTHER" id="PTHR10782">
    <property type="entry name" value="ZINC FINGER MIZ DOMAIN-CONTAINING PROTEIN"/>
    <property type="match status" value="1"/>
</dbReference>
<keyword evidence="8" id="KW-1185">Reference proteome</keyword>
<dbReference type="InterPro" id="IPR004181">
    <property type="entry name" value="Znf_MIZ"/>
</dbReference>
<evidence type="ECO:0000313" key="8">
    <source>
        <dbReference type="Proteomes" id="UP001190700"/>
    </source>
</evidence>
<gene>
    <name evidence="7" type="ORF">CYMTET_11588</name>
</gene>
<reference evidence="7 8" key="1">
    <citation type="journal article" date="2015" name="Genome Biol. Evol.">
        <title>Comparative Genomics of a Bacterivorous Green Alga Reveals Evolutionary Causalities and Consequences of Phago-Mixotrophic Mode of Nutrition.</title>
        <authorList>
            <person name="Burns J.A."/>
            <person name="Paasch A."/>
            <person name="Narechania A."/>
            <person name="Kim E."/>
        </authorList>
    </citation>
    <scope>NUCLEOTIDE SEQUENCE [LARGE SCALE GENOMIC DNA]</scope>
    <source>
        <strain evidence="7 8">PLY_AMNH</strain>
    </source>
</reference>
<evidence type="ECO:0000256" key="3">
    <source>
        <dbReference type="ARBA" id="ARBA00022833"/>
    </source>
</evidence>
<dbReference type="Gene3D" id="3.30.40.10">
    <property type="entry name" value="Zinc/RING finger domain, C3HC4 (zinc finger)"/>
    <property type="match status" value="2"/>
</dbReference>
<evidence type="ECO:0000256" key="1">
    <source>
        <dbReference type="ARBA" id="ARBA00022723"/>
    </source>
</evidence>
<comment type="caution">
    <text evidence="7">The sequence shown here is derived from an EMBL/GenBank/DDBJ whole genome shotgun (WGS) entry which is preliminary data.</text>
</comment>
<dbReference type="EMBL" id="LGRX02004342">
    <property type="protein sequence ID" value="KAK3280577.1"/>
    <property type="molecule type" value="Genomic_DNA"/>
</dbReference>
<dbReference type="SUPFAM" id="SSF57903">
    <property type="entry name" value="FYVE/PHD zinc finger"/>
    <property type="match status" value="1"/>
</dbReference>
<keyword evidence="3" id="KW-0862">Zinc</keyword>
<sequence>WGEGHRESRWQGVGYERSPAWIESRASLAGTLLTASWQGESCGVWVHVHCLGVDEQQLPETYFCPACCVANSDPFWKLPAGKEKTHLLLPPTRLETKTRKALPTDPPTSETVWHTLECSFHLSVAQATLMRSQPADHQLRACCVMLNDPIPFRVHWPLQLDHLLWHQYRCTSHASHPAARTLGRDSPANIGQYVNPPLCREGRNVISMLSYDTRPFVLIVQFVERQPIEIVRAMIPALGPDAFQQAVASARHFAGGGDGGDGSDDDVVVASSVVSIRCPLGGTRIIKPGRYKSCKHLGFFDLENFLEVNSKARKWQCPICKYAAPPDQLQEDPYMLHVLSLLPAEDLDSDDDGITEIEIGPDGSWKPVGVRDAQWRQPTDNTPVSGEMLDASCSDGGQGAEQHRKEKQRAPSPDVVLLDDSDDDDEVPAAAGTSAGGGSMVAGTASSPQGRHDLPSVDRGQERGLAASRGACAEEVPGHQAADAACWSQPQQPQPVQSPPPPPQLMMYPNMWNGSAAMHSDPQWQQPSPRDGRSQHIPQPSASSSHPSYAYQPPSHPLPPGHPSYAYQPPSRPQAPGHPSYAYQPPPHPQAPGHPSYAFQPPPHPQAPGQGSAHYFTPGVQPLPYQPMYPNIEVGGSAPAQPQPQPHTGPAHPLACEPAHVGHSPQPLSMAADPYAAPSNEEQRGQPNDNLRAAELLMTFQGGEGDQMADAQGPSHGVPQSAGPEQGASNDFTSFIMLDQ</sequence>
<feature type="non-terminal residue" evidence="7">
    <location>
        <position position="1"/>
    </location>
</feature>
<dbReference type="AlphaFoldDB" id="A0AAE0LD05"/>
<evidence type="ECO:0000313" key="7">
    <source>
        <dbReference type="EMBL" id="KAK3280577.1"/>
    </source>
</evidence>
<dbReference type="GO" id="GO:0008270">
    <property type="term" value="F:zinc ion binding"/>
    <property type="evidence" value="ECO:0007669"/>
    <property type="project" value="UniProtKB-KW"/>
</dbReference>
<proteinExistence type="predicted"/>
<dbReference type="GO" id="GO:0000785">
    <property type="term" value="C:chromatin"/>
    <property type="evidence" value="ECO:0007669"/>
    <property type="project" value="TreeGrafter"/>
</dbReference>
<dbReference type="GO" id="GO:0016925">
    <property type="term" value="P:protein sumoylation"/>
    <property type="evidence" value="ECO:0007669"/>
    <property type="project" value="TreeGrafter"/>
</dbReference>
<evidence type="ECO:0000259" key="6">
    <source>
        <dbReference type="PROSITE" id="PS51044"/>
    </source>
</evidence>
<protein>
    <recommendedName>
        <fullName evidence="6">SP-RING-type domain-containing protein</fullName>
    </recommendedName>
</protein>
<name>A0AAE0LD05_9CHLO</name>
<evidence type="ECO:0000256" key="4">
    <source>
        <dbReference type="PROSITE-ProRule" id="PRU00452"/>
    </source>
</evidence>
<feature type="compositionally biased region" description="Basic and acidic residues" evidence="5">
    <location>
        <begin position="450"/>
        <end position="462"/>
    </location>
</feature>